<organism evidence="1">
    <name type="scientific">uncultured Stenotrophomonas sp</name>
    <dbReference type="NCBI Taxonomy" id="165438"/>
    <lineage>
        <taxon>Bacteria</taxon>
        <taxon>Pseudomonadati</taxon>
        <taxon>Pseudomonadota</taxon>
        <taxon>Gammaproteobacteria</taxon>
        <taxon>Lysobacterales</taxon>
        <taxon>Lysobacteraceae</taxon>
        <taxon>Stenotrophomonas</taxon>
        <taxon>environmental samples</taxon>
    </lineage>
</organism>
<proteinExistence type="predicted"/>
<sequence>MRQCVDQARARDHAQQLVLVVHHRQAVWPFGHQVDDVGAGRFRRERRHVALDQFGDALLARAHGLVQCVQRHRADQRVIAVDHQHAGVVALGHLVQHRARAVVRARDVTRPAHDRLRGEYPRHVHVLDETLDVGVRRMVQDFLRRADLHHAAIFHQHDAVTDLQRLVQVMGDEHDGLLHLALQRRQFLLHVTADQWIERAECLVHQQDVGLHRQCAGQPHALLHAAAELRGQGIFPALQAHQLQRLHGARATLGRVHALHFQPVCRVLGDGTAREQREMLEHHADLAAAQVQQLSAVEAGHVFAVDEDAAAGRRVEQVEAAQQRGLAAATQAHDHQQLAFPDVEGDVGDADGMPGFTDFGVALAAFEQSQRFGRAWPEYFREVFYADFLHGSFARLDATATCEDARRRFC</sequence>
<accession>A0A1Y5PYS8</accession>
<gene>
    <name evidence="1" type="ORF">STPYR_10118</name>
</gene>
<name>A0A1Y5PYS8_9GAMM</name>
<evidence type="ECO:0000313" key="1">
    <source>
        <dbReference type="EMBL" id="SBV35188.1"/>
    </source>
</evidence>
<protein>
    <submittedName>
        <fullName evidence="1">Uncharacterized protein</fullName>
    </submittedName>
</protein>
<dbReference type="EMBL" id="FLTS01000001">
    <property type="protein sequence ID" value="SBV35188.1"/>
    <property type="molecule type" value="Genomic_DNA"/>
</dbReference>
<dbReference type="AntiFam" id="ANF00095">
    <property type="entry name" value="Shadow ORF (opposite ABC transporters)"/>
</dbReference>
<reference evidence="1" key="1">
    <citation type="submission" date="2016-03" db="EMBL/GenBank/DDBJ databases">
        <authorList>
            <person name="Ploux O."/>
        </authorList>
    </citation>
    <scope>NUCLEOTIDE SEQUENCE</scope>
    <source>
        <strain evidence="1">UC10</strain>
    </source>
</reference>
<dbReference type="AlphaFoldDB" id="A0A1Y5PYS8"/>